<evidence type="ECO:0000313" key="2">
    <source>
        <dbReference type="EMBL" id="OOS22835.1"/>
    </source>
</evidence>
<reference evidence="2 3" key="1">
    <citation type="submission" date="2017-02" db="EMBL/GenBank/DDBJ databases">
        <title>Draft genome sequence of Moraxella lincolnii CCUG 9405T type strain.</title>
        <authorList>
            <person name="Salva-Serra F."/>
            <person name="Engstrom-Jakobsson H."/>
            <person name="Thorell K."/>
            <person name="Jaen-Luchoro D."/>
            <person name="Gonzales-Siles L."/>
            <person name="Karlsson R."/>
            <person name="Yazdan S."/>
            <person name="Boulund F."/>
            <person name="Johnning A."/>
            <person name="Engstrand L."/>
            <person name="Kristiansson E."/>
            <person name="Moore E."/>
        </authorList>
    </citation>
    <scope>NUCLEOTIDE SEQUENCE [LARGE SCALE GENOMIC DNA]</scope>
    <source>
        <strain evidence="2 3">CCUG 9405</strain>
    </source>
</reference>
<dbReference type="GO" id="GO:0035438">
    <property type="term" value="F:cyclic-di-GMP binding"/>
    <property type="evidence" value="ECO:0007669"/>
    <property type="project" value="InterPro"/>
</dbReference>
<dbReference type="OrthoDB" id="5296245at2"/>
<name>A0A1T0CKI0_9GAMM</name>
<keyword evidence="3" id="KW-1185">Reference proteome</keyword>
<dbReference type="AlphaFoldDB" id="A0A1T0CKI0"/>
<comment type="caution">
    <text evidence="2">The sequence shown here is derived from an EMBL/GenBank/DDBJ whole genome shotgun (WGS) entry which is preliminary data.</text>
</comment>
<feature type="domain" description="PilZ" evidence="1">
    <location>
        <begin position="13"/>
        <end position="105"/>
    </location>
</feature>
<dbReference type="Gene3D" id="2.40.10.220">
    <property type="entry name" value="predicted glycosyltransferase like domains"/>
    <property type="match status" value="1"/>
</dbReference>
<dbReference type="Proteomes" id="UP000191094">
    <property type="component" value="Unassembled WGS sequence"/>
</dbReference>
<gene>
    <name evidence="2" type="ORF">B0682_01120</name>
</gene>
<dbReference type="STRING" id="90241.B0682_01120"/>
<evidence type="ECO:0000259" key="1">
    <source>
        <dbReference type="Pfam" id="PF07238"/>
    </source>
</evidence>
<proteinExistence type="predicted"/>
<accession>A0A1T0CKI0</accession>
<protein>
    <submittedName>
        <fullName evidence="2">Pilus assembly protein PilZ</fullName>
    </submittedName>
</protein>
<evidence type="ECO:0000313" key="3">
    <source>
        <dbReference type="Proteomes" id="UP000191094"/>
    </source>
</evidence>
<dbReference type="EMBL" id="MUYT01000001">
    <property type="protein sequence ID" value="OOS22835.1"/>
    <property type="molecule type" value="Genomic_DNA"/>
</dbReference>
<dbReference type="RefSeq" id="WP_078306255.1">
    <property type="nucleotide sequence ID" value="NZ_MUYT01000001.1"/>
</dbReference>
<organism evidence="2 3">
    <name type="scientific">Lwoffella lincolnii</name>
    <dbReference type="NCBI Taxonomy" id="90241"/>
    <lineage>
        <taxon>Bacteria</taxon>
        <taxon>Pseudomonadati</taxon>
        <taxon>Pseudomonadota</taxon>
        <taxon>Gammaproteobacteria</taxon>
        <taxon>Moraxellales</taxon>
        <taxon>Moraxellaceae</taxon>
        <taxon>Lwoffella</taxon>
    </lineage>
</organism>
<sequence length="117" mass="12827">MAMPGRGGAGILTCNIQNIDVLYTSYLPFIERGAIFVPSDRQHQLGQELFVAFTLPGSSERIPLNGKVVWLNQKPSAGRPAGFAIQFGNDVIGQQMKNEVERLLAGKLDSQQTTYTM</sequence>
<dbReference type="InterPro" id="IPR009875">
    <property type="entry name" value="PilZ_domain"/>
</dbReference>
<dbReference type="Pfam" id="PF07238">
    <property type="entry name" value="PilZ"/>
    <property type="match status" value="1"/>
</dbReference>